<feature type="compositionally biased region" description="Basic and acidic residues" evidence="1">
    <location>
        <begin position="227"/>
        <end position="243"/>
    </location>
</feature>
<accession>A0ABW4FRC3</accession>
<feature type="region of interest" description="Disordered" evidence="1">
    <location>
        <begin position="296"/>
        <end position="354"/>
    </location>
</feature>
<keyword evidence="3" id="KW-1185">Reference proteome</keyword>
<dbReference type="RefSeq" id="WP_379659932.1">
    <property type="nucleotide sequence ID" value="NZ_JBHUCP010000022.1"/>
</dbReference>
<evidence type="ECO:0000313" key="3">
    <source>
        <dbReference type="Proteomes" id="UP001597145"/>
    </source>
</evidence>
<evidence type="ECO:0000256" key="1">
    <source>
        <dbReference type="SAM" id="MobiDB-lite"/>
    </source>
</evidence>
<reference evidence="3" key="1">
    <citation type="journal article" date="2019" name="Int. J. Syst. Evol. Microbiol.">
        <title>The Global Catalogue of Microorganisms (GCM) 10K type strain sequencing project: providing services to taxonomists for standard genome sequencing and annotation.</title>
        <authorList>
            <consortium name="The Broad Institute Genomics Platform"/>
            <consortium name="The Broad Institute Genome Sequencing Center for Infectious Disease"/>
            <person name="Wu L."/>
            <person name="Ma J."/>
        </authorList>
    </citation>
    <scope>NUCLEOTIDE SEQUENCE [LARGE SCALE GENOMIC DNA]</scope>
    <source>
        <strain evidence="3">JCM 12165</strain>
    </source>
</reference>
<comment type="caution">
    <text evidence="2">The sequence shown here is derived from an EMBL/GenBank/DDBJ whole genome shotgun (WGS) entry which is preliminary data.</text>
</comment>
<feature type="compositionally biased region" description="Low complexity" evidence="1">
    <location>
        <begin position="339"/>
        <end position="354"/>
    </location>
</feature>
<sequence>MVLTRSASAATRARSSSRAFSAASVAVAALSAPSSPLRFWDWLSRWFASERWRAFLASDWSSPRCRWPSRSACRPGCWSELSFVLRAASCAFRSAPAEADCWFRDFFDEESVAADWFCPELRPDLLSPALLAEVWLRELDCCAADPPEVSLAGSALAPVFLAFFVDAALAVFELFALFEFRAFDVPESELFEFELSEFRLAESERLFEPELSFELRPFEPELFEPELSERESEFELESDRPEPPESLLESALELLLEEPEPDPESEPLFLPPLFLPPAGLLMPPFWETCTAATGTATAAAAGDAARNAAPNHSTTTAPARPSTHRTTAHNRSPGESRNRTGTSARTARPAAPPS</sequence>
<dbReference type="EMBL" id="JBHUCP010000022">
    <property type="protein sequence ID" value="MFD1532958.1"/>
    <property type="molecule type" value="Genomic_DNA"/>
</dbReference>
<evidence type="ECO:0000313" key="2">
    <source>
        <dbReference type="EMBL" id="MFD1532958.1"/>
    </source>
</evidence>
<protein>
    <submittedName>
        <fullName evidence="2">Uncharacterized protein</fullName>
    </submittedName>
</protein>
<proteinExistence type="predicted"/>
<dbReference type="Proteomes" id="UP001597145">
    <property type="component" value="Unassembled WGS sequence"/>
</dbReference>
<organism evidence="2 3">
    <name type="scientific">Pseudonocardia aurantiaca</name>
    <dbReference type="NCBI Taxonomy" id="75290"/>
    <lineage>
        <taxon>Bacteria</taxon>
        <taxon>Bacillati</taxon>
        <taxon>Actinomycetota</taxon>
        <taxon>Actinomycetes</taxon>
        <taxon>Pseudonocardiales</taxon>
        <taxon>Pseudonocardiaceae</taxon>
        <taxon>Pseudonocardia</taxon>
    </lineage>
</organism>
<feature type="region of interest" description="Disordered" evidence="1">
    <location>
        <begin position="226"/>
        <end position="246"/>
    </location>
</feature>
<feature type="compositionally biased region" description="Low complexity" evidence="1">
    <location>
        <begin position="296"/>
        <end position="309"/>
    </location>
</feature>
<gene>
    <name evidence="2" type="ORF">ACFSCY_26390</name>
</gene>
<name>A0ABW4FRC3_9PSEU</name>